<dbReference type="AlphaFoldDB" id="A0A841H447"/>
<dbReference type="PANTHER" id="PTHR33221">
    <property type="entry name" value="WINGED HELIX-TURN-HELIX TRANSCRIPTIONAL REGULATOR, RRF2 FAMILY"/>
    <property type="match status" value="1"/>
</dbReference>
<evidence type="ECO:0000313" key="2">
    <source>
        <dbReference type="Proteomes" id="UP000582837"/>
    </source>
</evidence>
<dbReference type="Pfam" id="PF02082">
    <property type="entry name" value="Rrf2"/>
    <property type="match status" value="1"/>
</dbReference>
<protein>
    <submittedName>
        <fullName evidence="1">Rrf2 family protein</fullName>
    </submittedName>
</protein>
<dbReference type="Gene3D" id="1.10.10.10">
    <property type="entry name" value="Winged helix-like DNA-binding domain superfamily/Winged helix DNA-binding domain"/>
    <property type="match status" value="1"/>
</dbReference>
<evidence type="ECO:0000313" key="1">
    <source>
        <dbReference type="EMBL" id="MBB6072569.1"/>
    </source>
</evidence>
<dbReference type="GO" id="GO:0005829">
    <property type="term" value="C:cytosol"/>
    <property type="evidence" value="ECO:0007669"/>
    <property type="project" value="TreeGrafter"/>
</dbReference>
<dbReference type="RefSeq" id="WP_170032769.1">
    <property type="nucleotide sequence ID" value="NZ_JABDTL010000001.1"/>
</dbReference>
<dbReference type="GO" id="GO:0003700">
    <property type="term" value="F:DNA-binding transcription factor activity"/>
    <property type="evidence" value="ECO:0007669"/>
    <property type="project" value="TreeGrafter"/>
</dbReference>
<organism evidence="1 2">
    <name type="scientific">Longimicrobium terrae</name>
    <dbReference type="NCBI Taxonomy" id="1639882"/>
    <lineage>
        <taxon>Bacteria</taxon>
        <taxon>Pseudomonadati</taxon>
        <taxon>Gemmatimonadota</taxon>
        <taxon>Longimicrobiia</taxon>
        <taxon>Longimicrobiales</taxon>
        <taxon>Longimicrobiaceae</taxon>
        <taxon>Longimicrobium</taxon>
    </lineage>
</organism>
<comment type="caution">
    <text evidence="1">The sequence shown here is derived from an EMBL/GenBank/DDBJ whole genome shotgun (WGS) entry which is preliminary data.</text>
</comment>
<sequence>MKRNERLSVALHVLLHMSERQDRPMTSEEMAACIGTNAVVIRRTFAGLREAGIVTSVKGHGGGWRLARPPAEVSLAEIQRALGERVVAVGSSDEPPPRCLLLQSVVRSLDDAVREAERVLERRLATLTLADLAADVGVHHGGQAPPGEIRT</sequence>
<dbReference type="SUPFAM" id="SSF46785">
    <property type="entry name" value="Winged helix' DNA-binding domain"/>
    <property type="match status" value="1"/>
</dbReference>
<reference evidence="1 2" key="1">
    <citation type="submission" date="2020-08" db="EMBL/GenBank/DDBJ databases">
        <title>Genomic Encyclopedia of Type Strains, Phase IV (KMG-IV): sequencing the most valuable type-strain genomes for metagenomic binning, comparative biology and taxonomic classification.</title>
        <authorList>
            <person name="Goeker M."/>
        </authorList>
    </citation>
    <scope>NUCLEOTIDE SEQUENCE [LARGE SCALE GENOMIC DNA]</scope>
    <source>
        <strain evidence="1 2">DSM 29007</strain>
    </source>
</reference>
<name>A0A841H447_9BACT</name>
<dbReference type="EMBL" id="JACHIA010000016">
    <property type="protein sequence ID" value="MBB6072569.1"/>
    <property type="molecule type" value="Genomic_DNA"/>
</dbReference>
<dbReference type="PANTHER" id="PTHR33221:SF15">
    <property type="entry name" value="HTH-TYPE TRANSCRIPTIONAL REGULATOR YWGB-RELATED"/>
    <property type="match status" value="1"/>
</dbReference>
<dbReference type="InterPro" id="IPR036390">
    <property type="entry name" value="WH_DNA-bd_sf"/>
</dbReference>
<gene>
    <name evidence="1" type="ORF">HNQ61_004232</name>
</gene>
<keyword evidence="2" id="KW-1185">Reference proteome</keyword>
<dbReference type="PROSITE" id="PS51197">
    <property type="entry name" value="HTH_RRF2_2"/>
    <property type="match status" value="1"/>
</dbReference>
<dbReference type="Proteomes" id="UP000582837">
    <property type="component" value="Unassembled WGS sequence"/>
</dbReference>
<dbReference type="InterPro" id="IPR036388">
    <property type="entry name" value="WH-like_DNA-bd_sf"/>
</dbReference>
<accession>A0A841H447</accession>
<dbReference type="InterPro" id="IPR000944">
    <property type="entry name" value="Tscrpt_reg_Rrf2"/>
</dbReference>
<proteinExistence type="predicted"/>